<organism evidence="2 3">
    <name type="scientific">Pterulicium gracile</name>
    <dbReference type="NCBI Taxonomy" id="1884261"/>
    <lineage>
        <taxon>Eukaryota</taxon>
        <taxon>Fungi</taxon>
        <taxon>Dikarya</taxon>
        <taxon>Basidiomycota</taxon>
        <taxon>Agaricomycotina</taxon>
        <taxon>Agaricomycetes</taxon>
        <taxon>Agaricomycetidae</taxon>
        <taxon>Agaricales</taxon>
        <taxon>Pleurotineae</taxon>
        <taxon>Pterulaceae</taxon>
        <taxon>Pterulicium</taxon>
    </lineage>
</organism>
<evidence type="ECO:0000313" key="3">
    <source>
        <dbReference type="Proteomes" id="UP000305067"/>
    </source>
</evidence>
<gene>
    <name evidence="2" type="ORF">BDV98DRAFT_654529</name>
</gene>
<evidence type="ECO:0000313" key="2">
    <source>
        <dbReference type="EMBL" id="TFL04068.1"/>
    </source>
</evidence>
<dbReference type="EMBL" id="ML178819">
    <property type="protein sequence ID" value="TFL04068.1"/>
    <property type="molecule type" value="Genomic_DNA"/>
</dbReference>
<accession>A0A5C3QRR4</accession>
<feature type="region of interest" description="Disordered" evidence="1">
    <location>
        <begin position="1"/>
        <end position="23"/>
    </location>
</feature>
<keyword evidence="3" id="KW-1185">Reference proteome</keyword>
<dbReference type="Proteomes" id="UP000305067">
    <property type="component" value="Unassembled WGS sequence"/>
</dbReference>
<feature type="compositionally biased region" description="Polar residues" evidence="1">
    <location>
        <begin position="11"/>
        <end position="23"/>
    </location>
</feature>
<protein>
    <submittedName>
        <fullName evidence="2">Uncharacterized protein</fullName>
    </submittedName>
</protein>
<dbReference type="AlphaFoldDB" id="A0A5C3QRR4"/>
<reference evidence="2 3" key="1">
    <citation type="journal article" date="2019" name="Nat. Ecol. Evol.">
        <title>Megaphylogeny resolves global patterns of mushroom evolution.</title>
        <authorList>
            <person name="Varga T."/>
            <person name="Krizsan K."/>
            <person name="Foldi C."/>
            <person name="Dima B."/>
            <person name="Sanchez-Garcia M."/>
            <person name="Sanchez-Ramirez S."/>
            <person name="Szollosi G.J."/>
            <person name="Szarkandi J.G."/>
            <person name="Papp V."/>
            <person name="Albert L."/>
            <person name="Andreopoulos W."/>
            <person name="Angelini C."/>
            <person name="Antonin V."/>
            <person name="Barry K.W."/>
            <person name="Bougher N.L."/>
            <person name="Buchanan P."/>
            <person name="Buyck B."/>
            <person name="Bense V."/>
            <person name="Catcheside P."/>
            <person name="Chovatia M."/>
            <person name="Cooper J."/>
            <person name="Damon W."/>
            <person name="Desjardin D."/>
            <person name="Finy P."/>
            <person name="Geml J."/>
            <person name="Haridas S."/>
            <person name="Hughes K."/>
            <person name="Justo A."/>
            <person name="Karasinski D."/>
            <person name="Kautmanova I."/>
            <person name="Kiss B."/>
            <person name="Kocsube S."/>
            <person name="Kotiranta H."/>
            <person name="LaButti K.M."/>
            <person name="Lechner B.E."/>
            <person name="Liimatainen K."/>
            <person name="Lipzen A."/>
            <person name="Lukacs Z."/>
            <person name="Mihaltcheva S."/>
            <person name="Morgado L.N."/>
            <person name="Niskanen T."/>
            <person name="Noordeloos M.E."/>
            <person name="Ohm R.A."/>
            <person name="Ortiz-Santana B."/>
            <person name="Ovrebo C."/>
            <person name="Racz N."/>
            <person name="Riley R."/>
            <person name="Savchenko A."/>
            <person name="Shiryaev A."/>
            <person name="Soop K."/>
            <person name="Spirin V."/>
            <person name="Szebenyi C."/>
            <person name="Tomsovsky M."/>
            <person name="Tulloss R.E."/>
            <person name="Uehling J."/>
            <person name="Grigoriev I.V."/>
            <person name="Vagvolgyi C."/>
            <person name="Papp T."/>
            <person name="Martin F.M."/>
            <person name="Miettinen O."/>
            <person name="Hibbett D.S."/>
            <person name="Nagy L.G."/>
        </authorList>
    </citation>
    <scope>NUCLEOTIDE SEQUENCE [LARGE SCALE GENOMIC DNA]</scope>
    <source>
        <strain evidence="2 3">CBS 309.79</strain>
    </source>
</reference>
<evidence type="ECO:0000256" key="1">
    <source>
        <dbReference type="SAM" id="MobiDB-lite"/>
    </source>
</evidence>
<proteinExistence type="predicted"/>
<name>A0A5C3QRR4_9AGAR</name>
<sequence length="350" mass="38134">MTPPLPHLRSASRTARGSRHVQNASRFHVGELRACIGTGNTLHLTRNQSVRTDARGGLEPGGAVCPPSPLLPLAGMQGSRGCCGRTESTVDQGREDWTDWTDPFLCPSAPAYRKAGSCDRVRGHPLGLELTRRPVTTTWMEDAKLPYSAKTCTYLTYGPRSPANDSVSYLEHPSAPSPIISRLRVWYLEFCARARNGAIGVLGRMDEALVSRWTSKCLLRAASRFGRGSVPAMTRWIVLAERHPMRETAACCSASVDPGTLAEPSGAAEDRVFAGRRGPGNRPLIFLEYSALSRSLYRYLARARVRHGDACGKARMVNAYSPSTVDLTPTANSQRKFSMDAGLKAFLEAS</sequence>